<evidence type="ECO:0000313" key="2">
    <source>
        <dbReference type="Proteomes" id="UP000683925"/>
    </source>
</evidence>
<dbReference type="Proteomes" id="UP000683925">
    <property type="component" value="Unassembled WGS sequence"/>
</dbReference>
<proteinExistence type="predicted"/>
<name>A0A8S1TJP6_PAROT</name>
<sequence>MYHSCIYTYFPSQSDSFQLNKQCNCLNSYHNNFCKQNGILIMIQILLQHQSYPTSQYPVGHSHFENTNTLQSKLQVRQLDQSYPLQVWHEQ</sequence>
<reference evidence="1" key="1">
    <citation type="submission" date="2021-01" db="EMBL/GenBank/DDBJ databases">
        <authorList>
            <consortium name="Genoscope - CEA"/>
            <person name="William W."/>
        </authorList>
    </citation>
    <scope>NUCLEOTIDE SEQUENCE</scope>
</reference>
<comment type="caution">
    <text evidence="1">The sequence shown here is derived from an EMBL/GenBank/DDBJ whole genome shotgun (WGS) entry which is preliminary data.</text>
</comment>
<keyword evidence="2" id="KW-1185">Reference proteome</keyword>
<gene>
    <name evidence="1" type="ORF">POCTA_138.1.T0260298</name>
</gene>
<protein>
    <submittedName>
        <fullName evidence="1">Uncharacterized protein</fullName>
    </submittedName>
</protein>
<accession>A0A8S1TJP6</accession>
<dbReference type="EMBL" id="CAJJDP010000026">
    <property type="protein sequence ID" value="CAD8152500.1"/>
    <property type="molecule type" value="Genomic_DNA"/>
</dbReference>
<evidence type="ECO:0000313" key="1">
    <source>
        <dbReference type="EMBL" id="CAD8152500.1"/>
    </source>
</evidence>
<dbReference type="AlphaFoldDB" id="A0A8S1TJP6"/>
<organism evidence="1 2">
    <name type="scientific">Paramecium octaurelia</name>
    <dbReference type="NCBI Taxonomy" id="43137"/>
    <lineage>
        <taxon>Eukaryota</taxon>
        <taxon>Sar</taxon>
        <taxon>Alveolata</taxon>
        <taxon>Ciliophora</taxon>
        <taxon>Intramacronucleata</taxon>
        <taxon>Oligohymenophorea</taxon>
        <taxon>Peniculida</taxon>
        <taxon>Parameciidae</taxon>
        <taxon>Paramecium</taxon>
    </lineage>
</organism>